<dbReference type="Proteomes" id="UP000655994">
    <property type="component" value="Unassembled WGS sequence"/>
</dbReference>
<dbReference type="InterPro" id="IPR023214">
    <property type="entry name" value="HAD_sf"/>
</dbReference>
<dbReference type="SFLD" id="SFLDG01137">
    <property type="entry name" value="C1.6.1:_Phosphoserine_Phosphat"/>
    <property type="match status" value="1"/>
</dbReference>
<dbReference type="Gene3D" id="3.40.50.1000">
    <property type="entry name" value="HAD superfamily/HAD-like"/>
    <property type="match status" value="1"/>
</dbReference>
<dbReference type="GO" id="GO:0036424">
    <property type="term" value="F:L-phosphoserine phosphatase activity"/>
    <property type="evidence" value="ECO:0007669"/>
    <property type="project" value="InterPro"/>
</dbReference>
<evidence type="ECO:0000256" key="7">
    <source>
        <dbReference type="ARBA" id="ARBA00022723"/>
    </source>
</evidence>
<reference evidence="16 18" key="1">
    <citation type="submission" date="2020-09" db="EMBL/GenBank/DDBJ databases">
        <title>Draft Genomes of Bacterial Isolates from North Pond Shallow Sediments.</title>
        <authorList>
            <person name="Kiel Reese B."/>
            <person name="Mullis M."/>
            <person name="Weisend R.E."/>
        </authorList>
    </citation>
    <scope>NUCLEOTIDE SEQUENCE</scope>
    <source>
        <strain evidence="16">KJE-2</strain>
        <strain evidence="15 18">KJE-3</strain>
    </source>
</reference>
<evidence type="ECO:0000256" key="5">
    <source>
        <dbReference type="ARBA" id="ARBA00015196"/>
    </source>
</evidence>
<dbReference type="SFLD" id="SFLDS00003">
    <property type="entry name" value="Haloacid_Dehalogenase"/>
    <property type="match status" value="1"/>
</dbReference>
<keyword evidence="7" id="KW-0479">Metal-binding</keyword>
<proteinExistence type="inferred from homology"/>
<keyword evidence="6" id="KW-0028">Amino-acid biosynthesis</keyword>
<evidence type="ECO:0000256" key="2">
    <source>
        <dbReference type="ARBA" id="ARBA00005135"/>
    </source>
</evidence>
<evidence type="ECO:0000313" key="18">
    <source>
        <dbReference type="Proteomes" id="UP000655994"/>
    </source>
</evidence>
<evidence type="ECO:0000313" key="16">
    <source>
        <dbReference type="EMBL" id="MBJ7315967.1"/>
    </source>
</evidence>
<comment type="catalytic activity">
    <reaction evidence="13">
        <text>O-phospho-D-serine + H2O = D-serine + phosphate</text>
        <dbReference type="Rhea" id="RHEA:24873"/>
        <dbReference type="ChEBI" id="CHEBI:15377"/>
        <dbReference type="ChEBI" id="CHEBI:35247"/>
        <dbReference type="ChEBI" id="CHEBI:43474"/>
        <dbReference type="ChEBI" id="CHEBI:58680"/>
        <dbReference type="EC" id="3.1.3.3"/>
    </reaction>
</comment>
<evidence type="ECO:0000256" key="14">
    <source>
        <dbReference type="PIRSR" id="PIRSR604469-1"/>
    </source>
</evidence>
<feature type="active site" description="Nucleophile" evidence="14">
    <location>
        <position position="11"/>
    </location>
</feature>
<dbReference type="NCBIfam" id="TIGR01488">
    <property type="entry name" value="HAD-SF-IB"/>
    <property type="match status" value="1"/>
</dbReference>
<dbReference type="UniPathway" id="UPA00135">
    <property type="reaction ID" value="UER00198"/>
</dbReference>
<dbReference type="Proteomes" id="UP000621390">
    <property type="component" value="Unassembled WGS sequence"/>
</dbReference>
<dbReference type="EC" id="3.1.3.3" evidence="4"/>
<dbReference type="AlphaFoldDB" id="A0A8I1GBN4"/>
<dbReference type="InterPro" id="IPR004469">
    <property type="entry name" value="PSP"/>
</dbReference>
<dbReference type="NCBIfam" id="TIGR00338">
    <property type="entry name" value="serB"/>
    <property type="match status" value="1"/>
</dbReference>
<dbReference type="EMBL" id="JAEMOP010000002">
    <property type="protein sequence ID" value="MBJ7315967.1"/>
    <property type="molecule type" value="Genomic_DNA"/>
</dbReference>
<comment type="caution">
    <text evidence="16">The sequence shown here is derived from an EMBL/GenBank/DDBJ whole genome shotgun (WGS) entry which is preliminary data.</text>
</comment>
<evidence type="ECO:0000256" key="6">
    <source>
        <dbReference type="ARBA" id="ARBA00022605"/>
    </source>
</evidence>
<comment type="similarity">
    <text evidence="3">Belongs to the HAD-like hydrolase superfamily. SerB family.</text>
</comment>
<organism evidence="16 17">
    <name type="scientific">Idiomarina abyssalis</name>
    <dbReference type="NCBI Taxonomy" id="86102"/>
    <lineage>
        <taxon>Bacteria</taxon>
        <taxon>Pseudomonadati</taxon>
        <taxon>Pseudomonadota</taxon>
        <taxon>Gammaproteobacteria</taxon>
        <taxon>Alteromonadales</taxon>
        <taxon>Idiomarinaceae</taxon>
        <taxon>Idiomarina</taxon>
    </lineage>
</organism>
<comment type="cofactor">
    <cofactor evidence="1">
        <name>Mg(2+)</name>
        <dbReference type="ChEBI" id="CHEBI:18420"/>
    </cofactor>
</comment>
<evidence type="ECO:0000256" key="11">
    <source>
        <dbReference type="ARBA" id="ARBA00031693"/>
    </source>
</evidence>
<evidence type="ECO:0000256" key="1">
    <source>
        <dbReference type="ARBA" id="ARBA00001946"/>
    </source>
</evidence>
<dbReference type="GeneID" id="78252591"/>
<feature type="active site" description="Proton donor" evidence="14">
    <location>
        <position position="13"/>
    </location>
</feature>
<comment type="catalytic activity">
    <reaction evidence="12">
        <text>O-phospho-L-serine + H2O = L-serine + phosphate</text>
        <dbReference type="Rhea" id="RHEA:21208"/>
        <dbReference type="ChEBI" id="CHEBI:15377"/>
        <dbReference type="ChEBI" id="CHEBI:33384"/>
        <dbReference type="ChEBI" id="CHEBI:43474"/>
        <dbReference type="ChEBI" id="CHEBI:57524"/>
        <dbReference type="EC" id="3.1.3.3"/>
    </reaction>
</comment>
<name>A0A8I1GBN4_9GAMM</name>
<dbReference type="InterPro" id="IPR050582">
    <property type="entry name" value="HAD-like_SerB"/>
</dbReference>
<keyword evidence="10" id="KW-0718">Serine biosynthesis</keyword>
<keyword evidence="8 16" id="KW-0378">Hydrolase</keyword>
<dbReference type="GO" id="GO:0006564">
    <property type="term" value="P:L-serine biosynthetic process"/>
    <property type="evidence" value="ECO:0007669"/>
    <property type="project" value="UniProtKB-KW"/>
</dbReference>
<dbReference type="SFLD" id="SFLDF00029">
    <property type="entry name" value="phosphoserine_phosphatase"/>
    <property type="match status" value="1"/>
</dbReference>
<evidence type="ECO:0000256" key="10">
    <source>
        <dbReference type="ARBA" id="ARBA00023299"/>
    </source>
</evidence>
<keyword evidence="9" id="KW-0460">Magnesium</keyword>
<sequence>MKHSSGLIVFDMDSTLIGIECIDEIARLNDRYTKVSAITEAAMRGEIDFSESLKLRVACLSGVKESDLESLFNPIPFNPGASELLLSLQNRGWKTALVSGGFTWFADKVQKALKLDAVLANRLEVVNGCLSGKVLGSIVDAKMKAQQLEILADKWNIPRERTVAVGDGANDALMLETAAIGIAYNAKPALQAVADYSINSNSLLEIIPCLQHSKLIEPGV</sequence>
<dbReference type="PANTHER" id="PTHR43344">
    <property type="entry name" value="PHOSPHOSERINE PHOSPHATASE"/>
    <property type="match status" value="1"/>
</dbReference>
<evidence type="ECO:0000256" key="13">
    <source>
        <dbReference type="ARBA" id="ARBA00048523"/>
    </source>
</evidence>
<dbReference type="EMBL" id="JAEMOS010000010">
    <property type="protein sequence ID" value="MBJ7266047.1"/>
    <property type="molecule type" value="Genomic_DNA"/>
</dbReference>
<evidence type="ECO:0000256" key="12">
    <source>
        <dbReference type="ARBA" id="ARBA00048138"/>
    </source>
</evidence>
<evidence type="ECO:0000256" key="8">
    <source>
        <dbReference type="ARBA" id="ARBA00022801"/>
    </source>
</evidence>
<evidence type="ECO:0000256" key="4">
    <source>
        <dbReference type="ARBA" id="ARBA00012640"/>
    </source>
</evidence>
<evidence type="ECO:0000256" key="3">
    <source>
        <dbReference type="ARBA" id="ARBA00009184"/>
    </source>
</evidence>
<evidence type="ECO:0000313" key="17">
    <source>
        <dbReference type="Proteomes" id="UP000621390"/>
    </source>
</evidence>
<accession>A0A8I1GBN4</accession>
<dbReference type="Pfam" id="PF12710">
    <property type="entry name" value="HAD"/>
    <property type="match status" value="1"/>
</dbReference>
<protein>
    <recommendedName>
        <fullName evidence="5">Phosphoserine phosphatase</fullName>
        <ecNumber evidence="4">3.1.3.3</ecNumber>
    </recommendedName>
    <alternativeName>
        <fullName evidence="11">O-phosphoserine phosphohydrolase</fullName>
    </alternativeName>
</protein>
<dbReference type="RefSeq" id="WP_199493871.1">
    <property type="nucleotide sequence ID" value="NZ_CP081832.1"/>
</dbReference>
<gene>
    <name evidence="16" type="primary">serB</name>
    <name evidence="15" type="ORF">JHC10_03710</name>
    <name evidence="16" type="ORF">JHC11_08170</name>
</gene>
<evidence type="ECO:0000313" key="15">
    <source>
        <dbReference type="EMBL" id="MBJ7266047.1"/>
    </source>
</evidence>
<keyword evidence="18" id="KW-1185">Reference proteome</keyword>
<dbReference type="SFLD" id="SFLDG01136">
    <property type="entry name" value="C1.6:_Phosphoserine_Phosphatas"/>
    <property type="match status" value="1"/>
</dbReference>
<evidence type="ECO:0000256" key="9">
    <source>
        <dbReference type="ARBA" id="ARBA00022842"/>
    </source>
</evidence>
<dbReference type="PANTHER" id="PTHR43344:SF2">
    <property type="entry name" value="PHOSPHOSERINE PHOSPHATASE"/>
    <property type="match status" value="1"/>
</dbReference>
<dbReference type="GO" id="GO:0005737">
    <property type="term" value="C:cytoplasm"/>
    <property type="evidence" value="ECO:0007669"/>
    <property type="project" value="TreeGrafter"/>
</dbReference>
<dbReference type="InterPro" id="IPR036412">
    <property type="entry name" value="HAD-like_sf"/>
</dbReference>
<comment type="pathway">
    <text evidence="2">Amino-acid biosynthesis; L-serine biosynthesis; L-serine from 3-phospho-D-glycerate: step 3/3.</text>
</comment>
<dbReference type="CDD" id="cd07500">
    <property type="entry name" value="HAD_PSP"/>
    <property type="match status" value="1"/>
</dbReference>
<dbReference type="SUPFAM" id="SSF56784">
    <property type="entry name" value="HAD-like"/>
    <property type="match status" value="1"/>
</dbReference>
<dbReference type="GO" id="GO:0000287">
    <property type="term" value="F:magnesium ion binding"/>
    <property type="evidence" value="ECO:0007669"/>
    <property type="project" value="TreeGrafter"/>
</dbReference>